<dbReference type="InterPro" id="IPR015797">
    <property type="entry name" value="NUDIX_hydrolase-like_dom_sf"/>
</dbReference>
<organism evidence="2 3">
    <name type="scientific">Didymella pomorum</name>
    <dbReference type="NCBI Taxonomy" id="749634"/>
    <lineage>
        <taxon>Eukaryota</taxon>
        <taxon>Fungi</taxon>
        <taxon>Dikarya</taxon>
        <taxon>Ascomycota</taxon>
        <taxon>Pezizomycotina</taxon>
        <taxon>Dothideomycetes</taxon>
        <taxon>Pleosporomycetidae</taxon>
        <taxon>Pleosporales</taxon>
        <taxon>Pleosporineae</taxon>
        <taxon>Didymellaceae</taxon>
        <taxon>Didymella</taxon>
    </lineage>
</organism>
<dbReference type="AlphaFoldDB" id="A0A9W8ZCR4"/>
<comment type="caution">
    <text evidence="2">The sequence shown here is derived from an EMBL/GenBank/DDBJ whole genome shotgun (WGS) entry which is preliminary data.</text>
</comment>
<accession>A0A9W8ZCR4</accession>
<dbReference type="Pfam" id="PF00293">
    <property type="entry name" value="NUDIX"/>
    <property type="match status" value="1"/>
</dbReference>
<reference evidence="2" key="1">
    <citation type="submission" date="2022-10" db="EMBL/GenBank/DDBJ databases">
        <title>Tapping the CABI collections for fungal endophytes: first genome assemblies for Collariella, Neodidymelliopsis, Ascochyta clinopodiicola, Didymella pomorum, Didymosphaeria variabile, Neocosmospora piperis and Neocucurbitaria cava.</title>
        <authorList>
            <person name="Hill R."/>
        </authorList>
    </citation>
    <scope>NUCLEOTIDE SEQUENCE</scope>
    <source>
        <strain evidence="2">IMI 355091</strain>
    </source>
</reference>
<protein>
    <recommendedName>
        <fullName evidence="1">Nudix hydrolase domain-containing protein</fullName>
    </recommendedName>
</protein>
<dbReference type="CDD" id="cd02883">
    <property type="entry name" value="NUDIX_Hydrolase"/>
    <property type="match status" value="1"/>
</dbReference>
<dbReference type="Proteomes" id="UP001140510">
    <property type="component" value="Unassembled WGS sequence"/>
</dbReference>
<dbReference type="OrthoDB" id="276276at2759"/>
<evidence type="ECO:0000313" key="2">
    <source>
        <dbReference type="EMBL" id="KAJ4401770.1"/>
    </source>
</evidence>
<evidence type="ECO:0000259" key="1">
    <source>
        <dbReference type="PROSITE" id="PS51462"/>
    </source>
</evidence>
<sequence>MTETPTYNFQYDESVAEFAVSKSAYLRTHPNAAFKLVATAALVLDTSLPTPRILLLQRAANDSHPGKWEPPGGAVDDEDLTILHAAARELWEEASLQASHISGPVGGPHFFPRSNGDQICRFSFAVHVLTNDGAALSAKLDPNEHQSYVWATEEEVRAGRAGAVDLEFVKEEVKRTVLLAFIQAHDDSAQFVSRTRWTGCTRRHVL</sequence>
<dbReference type="Gene3D" id="3.90.79.10">
    <property type="entry name" value="Nucleoside Triphosphate Pyrophosphohydrolase"/>
    <property type="match status" value="1"/>
</dbReference>
<name>A0A9W8ZCR4_9PLEO</name>
<dbReference type="PANTHER" id="PTHR43736:SF1">
    <property type="entry name" value="DIHYDRONEOPTERIN TRIPHOSPHATE DIPHOSPHATASE"/>
    <property type="match status" value="1"/>
</dbReference>
<feature type="domain" description="Nudix hydrolase" evidence="1">
    <location>
        <begin position="34"/>
        <end position="181"/>
    </location>
</feature>
<keyword evidence="3" id="KW-1185">Reference proteome</keyword>
<dbReference type="PROSITE" id="PS51462">
    <property type="entry name" value="NUDIX"/>
    <property type="match status" value="1"/>
</dbReference>
<proteinExistence type="predicted"/>
<dbReference type="InterPro" id="IPR000086">
    <property type="entry name" value="NUDIX_hydrolase_dom"/>
</dbReference>
<evidence type="ECO:0000313" key="3">
    <source>
        <dbReference type="Proteomes" id="UP001140510"/>
    </source>
</evidence>
<dbReference type="EMBL" id="JAPEVA010000069">
    <property type="protein sequence ID" value="KAJ4401770.1"/>
    <property type="molecule type" value="Genomic_DNA"/>
</dbReference>
<gene>
    <name evidence="2" type="ORF">N0V91_007669</name>
</gene>
<dbReference type="SUPFAM" id="SSF55811">
    <property type="entry name" value="Nudix"/>
    <property type="match status" value="1"/>
</dbReference>
<dbReference type="PANTHER" id="PTHR43736">
    <property type="entry name" value="ADP-RIBOSE PYROPHOSPHATASE"/>
    <property type="match status" value="1"/>
</dbReference>